<protein>
    <recommendedName>
        <fullName evidence="4">Peptidase inhibitor family I36 protein</fullName>
    </recommendedName>
</protein>
<organism evidence="2 3">
    <name type="scientific">Streptomyces nitrosporeus</name>
    <dbReference type="NCBI Taxonomy" id="28894"/>
    <lineage>
        <taxon>Bacteria</taxon>
        <taxon>Bacillati</taxon>
        <taxon>Actinomycetota</taxon>
        <taxon>Actinomycetes</taxon>
        <taxon>Kitasatosporales</taxon>
        <taxon>Streptomycetaceae</taxon>
        <taxon>Streptomyces</taxon>
    </lineage>
</organism>
<evidence type="ECO:0000313" key="3">
    <source>
        <dbReference type="Proteomes" id="UP000326178"/>
    </source>
</evidence>
<evidence type="ECO:0008006" key="4">
    <source>
        <dbReference type="Google" id="ProtNLM"/>
    </source>
</evidence>
<keyword evidence="1" id="KW-0732">Signal</keyword>
<dbReference type="Gene3D" id="2.60.20.10">
    <property type="entry name" value="Crystallins"/>
    <property type="match status" value="1"/>
</dbReference>
<evidence type="ECO:0000256" key="1">
    <source>
        <dbReference type="SAM" id="SignalP"/>
    </source>
</evidence>
<name>A0A5J6F4X9_9ACTN</name>
<dbReference type="SUPFAM" id="SSF49695">
    <property type="entry name" value="gamma-Crystallin-like"/>
    <property type="match status" value="1"/>
</dbReference>
<dbReference type="EMBL" id="CP023702">
    <property type="protein sequence ID" value="QEU71077.1"/>
    <property type="molecule type" value="Genomic_DNA"/>
</dbReference>
<dbReference type="KEGG" id="snk:CP967_03070"/>
<dbReference type="InterPro" id="IPR011024">
    <property type="entry name" value="G_crystallin-like"/>
</dbReference>
<gene>
    <name evidence="2" type="ORF">CP967_03070</name>
</gene>
<dbReference type="OrthoDB" id="4244464at2"/>
<proteinExistence type="predicted"/>
<dbReference type="Pfam" id="PF03995">
    <property type="entry name" value="Inhibitor_I36"/>
    <property type="match status" value="1"/>
</dbReference>
<feature type="signal peptide" evidence="1">
    <location>
        <begin position="1"/>
        <end position="39"/>
    </location>
</feature>
<evidence type="ECO:0000313" key="2">
    <source>
        <dbReference type="EMBL" id="QEU71077.1"/>
    </source>
</evidence>
<dbReference type="Proteomes" id="UP000326178">
    <property type="component" value="Chromosome"/>
</dbReference>
<dbReference type="AlphaFoldDB" id="A0A5J6F4X9"/>
<sequence>MNAAIMTALPWEKREWALMKLSVRTAAAGVVLAATAVLAAPVTASADDPKDGGVARCSEGKVCLFDGQNNTGDVLQLDPVDIRNIGWAWNDRAGSVWNRSDRHVCVWTDENFRGLNWIIEPGHKQELLFLYDNAVTSVEAHYGYGCGG</sequence>
<feature type="chain" id="PRO_5039159782" description="Peptidase inhibitor family I36 protein" evidence="1">
    <location>
        <begin position="40"/>
        <end position="148"/>
    </location>
</feature>
<keyword evidence="3" id="KW-1185">Reference proteome</keyword>
<reference evidence="2 3" key="1">
    <citation type="submission" date="2017-09" db="EMBL/GenBank/DDBJ databases">
        <authorList>
            <person name="Lee N."/>
            <person name="Cho B.-K."/>
        </authorList>
    </citation>
    <scope>NUCLEOTIDE SEQUENCE [LARGE SCALE GENOMIC DNA]</scope>
    <source>
        <strain evidence="2 3">ATCC 12769</strain>
    </source>
</reference>
<accession>A0A5J6F4X9</accession>